<evidence type="ECO:0000313" key="2">
    <source>
        <dbReference type="EMBL" id="CAE7345635.1"/>
    </source>
</evidence>
<comment type="caution">
    <text evidence="2">The sequence shown here is derived from an EMBL/GenBank/DDBJ whole genome shotgun (WGS) entry which is preliminary data.</text>
</comment>
<reference evidence="2" key="1">
    <citation type="submission" date="2021-02" db="EMBL/GenBank/DDBJ databases">
        <authorList>
            <person name="Dougan E. K."/>
            <person name="Rhodes N."/>
            <person name="Thang M."/>
            <person name="Chan C."/>
        </authorList>
    </citation>
    <scope>NUCLEOTIDE SEQUENCE</scope>
</reference>
<feature type="compositionally biased region" description="Basic and acidic residues" evidence="1">
    <location>
        <begin position="14"/>
        <end position="28"/>
    </location>
</feature>
<feature type="region of interest" description="Disordered" evidence="1">
    <location>
        <begin position="1"/>
        <end position="84"/>
    </location>
</feature>
<sequence>MGTRQALLAMLGEDDARAPEAKEQEEPVLRPVAESTGIPKAADPESAPVQEKPAARRRRGGFSSSFGAAPVAVQPQGENLEAQTRSTITTAAVSESVQDGATTDEVPSMEALLAMLDEDREG</sequence>
<protein>
    <submittedName>
        <fullName evidence="2">Nipblb protein</fullName>
    </submittedName>
</protein>
<dbReference type="AlphaFoldDB" id="A0A812P9L5"/>
<gene>
    <name evidence="2" type="primary">nipblb</name>
    <name evidence="2" type="ORF">SNAT2548_LOCUS18119</name>
</gene>
<dbReference type="EMBL" id="CAJNDS010002135">
    <property type="protein sequence ID" value="CAE7345635.1"/>
    <property type="molecule type" value="Genomic_DNA"/>
</dbReference>
<evidence type="ECO:0000313" key="3">
    <source>
        <dbReference type="Proteomes" id="UP000604046"/>
    </source>
</evidence>
<accession>A0A812P9L5</accession>
<name>A0A812P9L5_9DINO</name>
<evidence type="ECO:0000256" key="1">
    <source>
        <dbReference type="SAM" id="MobiDB-lite"/>
    </source>
</evidence>
<keyword evidence="3" id="KW-1185">Reference proteome</keyword>
<organism evidence="2 3">
    <name type="scientific">Symbiodinium natans</name>
    <dbReference type="NCBI Taxonomy" id="878477"/>
    <lineage>
        <taxon>Eukaryota</taxon>
        <taxon>Sar</taxon>
        <taxon>Alveolata</taxon>
        <taxon>Dinophyceae</taxon>
        <taxon>Suessiales</taxon>
        <taxon>Symbiodiniaceae</taxon>
        <taxon>Symbiodinium</taxon>
    </lineage>
</organism>
<dbReference type="Proteomes" id="UP000604046">
    <property type="component" value="Unassembled WGS sequence"/>
</dbReference>
<proteinExistence type="predicted"/>